<evidence type="ECO:0000313" key="7">
    <source>
        <dbReference type="Proteomes" id="UP000595466"/>
    </source>
</evidence>
<dbReference type="AlphaFoldDB" id="A0A151G1V3"/>
<sequence length="175" mass="20052">MSQITTRRLTTADVNKLQQISIETFKDTFGAQNTSENMAAYLQDAYNLPKLTHELAEPESQFYFVERAGESLGYLKLNTGAAQSEAMGPDTLEVERIYIRKAFQHQGLGNQFMQQAIQIAKANHKHKVWLGVWEHNEPAKDFYAKWGFEQFSAHDFVMGDDRQTDLLMIKSLTQD</sequence>
<reference evidence="4 6" key="1">
    <citation type="submission" date="2016-03" db="EMBL/GenBank/DDBJ databases">
        <title>Comparative genomics of 54 Lactobacillus plantarum strains reveals genomic uncoupling from niche constraints.</title>
        <authorList>
            <person name="Martino M.E."/>
        </authorList>
    </citation>
    <scope>NUCLEOTIDE SEQUENCE [LARGE SCALE GENOMIC DNA]</scope>
    <source>
        <strain evidence="4 6">19.1</strain>
    </source>
</reference>
<dbReference type="KEGG" id="lpb:SH83_07575"/>
<reference evidence="5 7" key="2">
    <citation type="submission" date="2020-12" db="EMBL/GenBank/DDBJ databases">
        <title>Whole genome sequencing of Lactobacillus plantarum PC518.</title>
        <authorList>
            <person name="Guo Q."/>
        </authorList>
    </citation>
    <scope>NUCLEOTIDE SEQUENCE [LARGE SCALE GENOMIC DNA]</scope>
    <source>
        <strain evidence="5 7">PC518</strain>
    </source>
</reference>
<dbReference type="Proteomes" id="UP000595466">
    <property type="component" value="Chromosome"/>
</dbReference>
<dbReference type="Pfam" id="PF00583">
    <property type="entry name" value="Acetyltransf_1"/>
    <property type="match status" value="1"/>
</dbReference>
<dbReference type="Gene3D" id="3.40.630.30">
    <property type="match status" value="1"/>
</dbReference>
<dbReference type="EMBL" id="CP066817">
    <property type="protein sequence ID" value="QQM59623.1"/>
    <property type="molecule type" value="Genomic_DNA"/>
</dbReference>
<protein>
    <submittedName>
        <fullName evidence="5">GNAT family N-acetyltransferase</fullName>
    </submittedName>
    <submittedName>
        <fullName evidence="4">Transcription repressor</fullName>
    </submittedName>
</protein>
<dbReference type="SUPFAM" id="SSF55729">
    <property type="entry name" value="Acyl-CoA N-acyltransferases (Nat)"/>
    <property type="match status" value="1"/>
</dbReference>
<feature type="domain" description="N-acetyltransferase" evidence="3">
    <location>
        <begin position="4"/>
        <end position="173"/>
    </location>
</feature>
<evidence type="ECO:0000313" key="5">
    <source>
        <dbReference type="EMBL" id="QQM59623.1"/>
    </source>
</evidence>
<dbReference type="InterPro" id="IPR050832">
    <property type="entry name" value="Bact_Acetyltransf"/>
</dbReference>
<keyword evidence="1" id="KW-0808">Transferase</keyword>
<evidence type="ECO:0000259" key="3">
    <source>
        <dbReference type="PROSITE" id="PS51186"/>
    </source>
</evidence>
<dbReference type="CDD" id="cd04301">
    <property type="entry name" value="NAT_SF"/>
    <property type="match status" value="1"/>
</dbReference>
<evidence type="ECO:0000256" key="2">
    <source>
        <dbReference type="ARBA" id="ARBA00023315"/>
    </source>
</evidence>
<dbReference type="PATRIC" id="fig|1590.142.peg.1648"/>
<dbReference type="InterPro" id="IPR000182">
    <property type="entry name" value="GNAT_dom"/>
</dbReference>
<proteinExistence type="predicted"/>
<dbReference type="InterPro" id="IPR016181">
    <property type="entry name" value="Acyl_CoA_acyltransferase"/>
</dbReference>
<evidence type="ECO:0000313" key="4">
    <source>
        <dbReference type="EMBL" id="KZU91926.1"/>
    </source>
</evidence>
<dbReference type="PANTHER" id="PTHR43877">
    <property type="entry name" value="AMINOALKYLPHOSPHONATE N-ACETYLTRANSFERASE-RELATED-RELATED"/>
    <property type="match status" value="1"/>
</dbReference>
<dbReference type="EMBL" id="LUXM01000040">
    <property type="protein sequence ID" value="KZU91926.1"/>
    <property type="molecule type" value="Genomic_DNA"/>
</dbReference>
<organism evidence="4 6">
    <name type="scientific">Lactiplantibacillus plantarum</name>
    <name type="common">Lactobacillus plantarum</name>
    <dbReference type="NCBI Taxonomy" id="1590"/>
    <lineage>
        <taxon>Bacteria</taxon>
        <taxon>Bacillati</taxon>
        <taxon>Bacillota</taxon>
        <taxon>Bacilli</taxon>
        <taxon>Lactobacillales</taxon>
        <taxon>Lactobacillaceae</taxon>
        <taxon>Lactiplantibacillus</taxon>
    </lineage>
</organism>
<evidence type="ECO:0000313" key="6">
    <source>
        <dbReference type="Proteomes" id="UP000076882"/>
    </source>
</evidence>
<dbReference type="RefSeq" id="WP_003640544.1">
    <property type="nucleotide sequence ID" value="NZ_AP028153.1"/>
</dbReference>
<dbReference type="GO" id="GO:0016747">
    <property type="term" value="F:acyltransferase activity, transferring groups other than amino-acyl groups"/>
    <property type="evidence" value="ECO:0007669"/>
    <property type="project" value="InterPro"/>
</dbReference>
<dbReference type="PROSITE" id="PS51186">
    <property type="entry name" value="GNAT"/>
    <property type="match status" value="1"/>
</dbReference>
<accession>A0A151G1V3</accession>
<gene>
    <name evidence="5" type="ORF">JH395_07575</name>
    <name evidence="4" type="ORF">Lp19_3212</name>
</gene>
<keyword evidence="2" id="KW-0012">Acyltransferase</keyword>
<evidence type="ECO:0000256" key="1">
    <source>
        <dbReference type="ARBA" id="ARBA00022679"/>
    </source>
</evidence>
<dbReference type="Proteomes" id="UP000076882">
    <property type="component" value="Unassembled WGS sequence"/>
</dbReference>
<name>A0A151G1V3_LACPN</name>